<proteinExistence type="predicted"/>
<accession>A0A812VB26</accession>
<feature type="compositionally biased region" description="Basic and acidic residues" evidence="1">
    <location>
        <begin position="95"/>
        <end position="112"/>
    </location>
</feature>
<keyword evidence="3" id="KW-1185">Reference proteome</keyword>
<feature type="compositionally biased region" description="Acidic residues" evidence="1">
    <location>
        <begin position="125"/>
        <end position="135"/>
    </location>
</feature>
<dbReference type="EMBL" id="CAJNDS010002830">
    <property type="protein sequence ID" value="CAE7612255.1"/>
    <property type="molecule type" value="Genomic_DNA"/>
</dbReference>
<feature type="compositionally biased region" description="Basic and acidic residues" evidence="1">
    <location>
        <begin position="21"/>
        <end position="33"/>
    </location>
</feature>
<organism evidence="2 3">
    <name type="scientific">Symbiodinium natans</name>
    <dbReference type="NCBI Taxonomy" id="878477"/>
    <lineage>
        <taxon>Eukaryota</taxon>
        <taxon>Sar</taxon>
        <taxon>Alveolata</taxon>
        <taxon>Dinophyceae</taxon>
        <taxon>Suessiales</taxon>
        <taxon>Symbiodiniaceae</taxon>
        <taxon>Symbiodinium</taxon>
    </lineage>
</organism>
<name>A0A812VB26_9DINO</name>
<feature type="compositionally biased region" description="Basic and acidic residues" evidence="1">
    <location>
        <begin position="136"/>
        <end position="147"/>
    </location>
</feature>
<dbReference type="OrthoDB" id="10655950at2759"/>
<feature type="compositionally biased region" description="Polar residues" evidence="1">
    <location>
        <begin position="1"/>
        <end position="20"/>
    </location>
</feature>
<feature type="compositionally biased region" description="Basic and acidic residues" evidence="1">
    <location>
        <begin position="75"/>
        <end position="84"/>
    </location>
</feature>
<feature type="region of interest" description="Disordered" evidence="1">
    <location>
        <begin position="1"/>
        <end position="33"/>
    </location>
</feature>
<evidence type="ECO:0000256" key="1">
    <source>
        <dbReference type="SAM" id="MobiDB-lite"/>
    </source>
</evidence>
<reference evidence="2" key="1">
    <citation type="submission" date="2021-02" db="EMBL/GenBank/DDBJ databases">
        <authorList>
            <person name="Dougan E. K."/>
            <person name="Rhodes N."/>
            <person name="Thang M."/>
            <person name="Chan C."/>
        </authorList>
    </citation>
    <scope>NUCLEOTIDE SEQUENCE</scope>
</reference>
<feature type="region of interest" description="Disordered" evidence="1">
    <location>
        <begin position="58"/>
        <end position="174"/>
    </location>
</feature>
<gene>
    <name evidence="2" type="ORF">SNAT2548_LOCUS34813</name>
</gene>
<dbReference type="Proteomes" id="UP000604046">
    <property type="component" value="Unassembled WGS sequence"/>
</dbReference>
<evidence type="ECO:0000313" key="2">
    <source>
        <dbReference type="EMBL" id="CAE7612255.1"/>
    </source>
</evidence>
<comment type="caution">
    <text evidence="2">The sequence shown here is derived from an EMBL/GenBank/DDBJ whole genome shotgun (WGS) entry which is preliminary data.</text>
</comment>
<dbReference type="AlphaFoldDB" id="A0A812VB26"/>
<protein>
    <submittedName>
        <fullName evidence="2">Uncharacterized protein</fullName>
    </submittedName>
</protein>
<sequence length="174" mass="19827">MVGITMNQHTTPSPLPTSNQDVRDEARKAQLDVEDRRRAAFASIKQRTQITSSLTRIPEASALLHPPDHTMQNRKLMEHIRELESEIDTLQGQLEEARLGPKKSPENEESPLRRKKSRAKRSEGEPELVDLEAEEEGGKEAHPSDNDKDNDDDEQSEADRAWQECLANHLQDFQ</sequence>
<evidence type="ECO:0000313" key="3">
    <source>
        <dbReference type="Proteomes" id="UP000604046"/>
    </source>
</evidence>